<accession>A0ABY7DD94</accession>
<gene>
    <name evidence="1" type="ORF">MAR_007369</name>
</gene>
<protein>
    <submittedName>
        <fullName evidence="1">Uncharacterized protein</fullName>
    </submittedName>
</protein>
<name>A0ABY7DD94_MYAAR</name>
<dbReference type="Proteomes" id="UP001164746">
    <property type="component" value="Chromosome 1"/>
</dbReference>
<dbReference type="EMBL" id="CP111012">
    <property type="protein sequence ID" value="WAQ94898.1"/>
    <property type="molecule type" value="Genomic_DNA"/>
</dbReference>
<evidence type="ECO:0000313" key="2">
    <source>
        <dbReference type="Proteomes" id="UP001164746"/>
    </source>
</evidence>
<evidence type="ECO:0000313" key="1">
    <source>
        <dbReference type="EMBL" id="WAQ94898.1"/>
    </source>
</evidence>
<sequence>MASLKCICNSCDLCLAVNHNAHPQFVRIEPVCKHQVEEHDAVEYNCLVNSRVVYVFGELRREGNRCLGD</sequence>
<organism evidence="1 2">
    <name type="scientific">Mya arenaria</name>
    <name type="common">Soft-shell clam</name>
    <dbReference type="NCBI Taxonomy" id="6604"/>
    <lineage>
        <taxon>Eukaryota</taxon>
        <taxon>Metazoa</taxon>
        <taxon>Spiralia</taxon>
        <taxon>Lophotrochozoa</taxon>
        <taxon>Mollusca</taxon>
        <taxon>Bivalvia</taxon>
        <taxon>Autobranchia</taxon>
        <taxon>Heteroconchia</taxon>
        <taxon>Euheterodonta</taxon>
        <taxon>Imparidentia</taxon>
        <taxon>Neoheterodontei</taxon>
        <taxon>Myida</taxon>
        <taxon>Myoidea</taxon>
        <taxon>Myidae</taxon>
        <taxon>Mya</taxon>
    </lineage>
</organism>
<reference evidence="1" key="1">
    <citation type="submission" date="2022-11" db="EMBL/GenBank/DDBJ databases">
        <title>Centuries of genome instability and evolution in soft-shell clam transmissible cancer (bioRxiv).</title>
        <authorList>
            <person name="Hart S.F.M."/>
            <person name="Yonemitsu M.A."/>
            <person name="Giersch R.M."/>
            <person name="Beal B.F."/>
            <person name="Arriagada G."/>
            <person name="Davis B.W."/>
            <person name="Ostrander E.A."/>
            <person name="Goff S.P."/>
            <person name="Metzger M.J."/>
        </authorList>
    </citation>
    <scope>NUCLEOTIDE SEQUENCE</scope>
    <source>
        <strain evidence="1">MELC-2E11</strain>
        <tissue evidence="1">Siphon/mantle</tissue>
    </source>
</reference>
<keyword evidence="2" id="KW-1185">Reference proteome</keyword>
<proteinExistence type="predicted"/>